<keyword evidence="3" id="KW-1185">Reference proteome</keyword>
<dbReference type="OrthoDB" id="442172at2759"/>
<dbReference type="PROSITE" id="PS51375">
    <property type="entry name" value="PPR"/>
    <property type="match status" value="1"/>
</dbReference>
<protein>
    <recommendedName>
        <fullName evidence="4">Pentatricopeptide repeat-containing protein, chloroplastic</fullName>
    </recommendedName>
</protein>
<sequence>MAFNAVINACKKEDRWCEATHLASLMKEMRLEPDVNTFIALAASMERTGQWQQILCLVKERGELKQDLMIQRLAAFPAGGLWELSLHWLATMEASQQDPGHAGFSRSLKL</sequence>
<comment type="caution">
    <text evidence="2">The sequence shown here is derived from an EMBL/GenBank/DDBJ whole genome shotgun (WGS) entry which is preliminary data.</text>
</comment>
<dbReference type="InterPro" id="IPR011990">
    <property type="entry name" value="TPR-like_helical_dom_sf"/>
</dbReference>
<gene>
    <name evidence="2" type="ORF">SNEC2469_LOCUS2753</name>
</gene>
<evidence type="ECO:0008006" key="4">
    <source>
        <dbReference type="Google" id="ProtNLM"/>
    </source>
</evidence>
<dbReference type="Gene3D" id="1.25.40.10">
    <property type="entry name" value="Tetratricopeptide repeat domain"/>
    <property type="match status" value="1"/>
</dbReference>
<evidence type="ECO:0000313" key="2">
    <source>
        <dbReference type="EMBL" id="CAE7220033.1"/>
    </source>
</evidence>
<reference evidence="2" key="1">
    <citation type="submission" date="2021-02" db="EMBL/GenBank/DDBJ databases">
        <authorList>
            <person name="Dougan E. K."/>
            <person name="Rhodes N."/>
            <person name="Thang M."/>
            <person name="Chan C."/>
        </authorList>
    </citation>
    <scope>NUCLEOTIDE SEQUENCE</scope>
</reference>
<name>A0A812K993_9DINO</name>
<evidence type="ECO:0000256" key="1">
    <source>
        <dbReference type="PROSITE-ProRule" id="PRU00708"/>
    </source>
</evidence>
<evidence type="ECO:0000313" key="3">
    <source>
        <dbReference type="Proteomes" id="UP000601435"/>
    </source>
</evidence>
<organism evidence="2 3">
    <name type="scientific">Symbiodinium necroappetens</name>
    <dbReference type="NCBI Taxonomy" id="1628268"/>
    <lineage>
        <taxon>Eukaryota</taxon>
        <taxon>Sar</taxon>
        <taxon>Alveolata</taxon>
        <taxon>Dinophyceae</taxon>
        <taxon>Suessiales</taxon>
        <taxon>Symbiodiniaceae</taxon>
        <taxon>Symbiodinium</taxon>
    </lineage>
</organism>
<feature type="repeat" description="PPR" evidence="1">
    <location>
        <begin position="1"/>
        <end position="33"/>
    </location>
</feature>
<dbReference type="InterPro" id="IPR002885">
    <property type="entry name" value="PPR_rpt"/>
</dbReference>
<accession>A0A812K993</accession>
<dbReference type="EMBL" id="CAJNJA010007087">
    <property type="protein sequence ID" value="CAE7220033.1"/>
    <property type="molecule type" value="Genomic_DNA"/>
</dbReference>
<dbReference type="AlphaFoldDB" id="A0A812K993"/>
<proteinExistence type="predicted"/>
<dbReference type="Proteomes" id="UP000601435">
    <property type="component" value="Unassembled WGS sequence"/>
</dbReference>